<protein>
    <submittedName>
        <fullName evidence="1">Uncharacterized protein</fullName>
    </submittedName>
</protein>
<evidence type="ECO:0000313" key="1">
    <source>
        <dbReference type="EMBL" id="KKR61350.1"/>
    </source>
</evidence>
<comment type="caution">
    <text evidence="1">The sequence shown here is derived from an EMBL/GenBank/DDBJ whole genome shotgun (WGS) entry which is preliminary data.</text>
</comment>
<evidence type="ECO:0000313" key="2">
    <source>
        <dbReference type="Proteomes" id="UP000034293"/>
    </source>
</evidence>
<sequence length="78" mass="9202">SHDDIMTWISNSIEAHKTRNSLKIDSSNKNWLTICGYSGRESAILYASWLVRFLSSNGWREVTYNEYIDGHWYRKEAE</sequence>
<dbReference type="EMBL" id="LBZA01000061">
    <property type="protein sequence ID" value="KKR61350.1"/>
    <property type="molecule type" value="Genomic_DNA"/>
</dbReference>
<name>A0A0G0UNU2_9BACT</name>
<organism evidence="1 2">
    <name type="scientific">Candidatus Woesebacteria bacterium GW2011_GWA1_40_43</name>
    <dbReference type="NCBI Taxonomy" id="1618553"/>
    <lineage>
        <taxon>Bacteria</taxon>
        <taxon>Candidatus Woeseibacteriota</taxon>
    </lineage>
</organism>
<feature type="non-terminal residue" evidence="1">
    <location>
        <position position="1"/>
    </location>
</feature>
<reference evidence="1 2" key="1">
    <citation type="journal article" date="2015" name="Nature">
        <title>rRNA introns, odd ribosomes, and small enigmatic genomes across a large radiation of phyla.</title>
        <authorList>
            <person name="Brown C.T."/>
            <person name="Hug L.A."/>
            <person name="Thomas B.C."/>
            <person name="Sharon I."/>
            <person name="Castelle C.J."/>
            <person name="Singh A."/>
            <person name="Wilkins M.J."/>
            <person name="Williams K.H."/>
            <person name="Banfield J.F."/>
        </authorList>
    </citation>
    <scope>NUCLEOTIDE SEQUENCE [LARGE SCALE GENOMIC DNA]</scope>
</reference>
<proteinExistence type="predicted"/>
<dbReference type="AlphaFoldDB" id="A0A0G0UNU2"/>
<gene>
    <name evidence="1" type="ORF">UU02_C0061G0001</name>
</gene>
<accession>A0A0G0UNU2</accession>
<dbReference type="Proteomes" id="UP000034293">
    <property type="component" value="Unassembled WGS sequence"/>
</dbReference>